<gene>
    <name evidence="1" type="ORF">VFH_I082720</name>
</gene>
<keyword evidence="2" id="KW-1185">Reference proteome</keyword>
<name>A0AAV0Z7A4_VICFA</name>
<proteinExistence type="predicted"/>
<sequence>MENLDWFLTNDKKAMEEELIRGRDIANQLLEVLSFDDKSNVIREVKRSNSKSSKVLPLDVAQDLVREVLKSLTNTLLYLNKREDSNDVLIVRDLSFSTNGQKMEEDLDGAYKELQTLNNKSPKESKKKK</sequence>
<dbReference type="AlphaFoldDB" id="A0AAV0Z7A4"/>
<reference evidence="1 2" key="1">
    <citation type="submission" date="2023-01" db="EMBL/GenBank/DDBJ databases">
        <authorList>
            <person name="Kreplak J."/>
        </authorList>
    </citation>
    <scope>NUCLEOTIDE SEQUENCE [LARGE SCALE GENOMIC DNA]</scope>
</reference>
<dbReference type="Proteomes" id="UP001157006">
    <property type="component" value="Chromosome 1S"/>
</dbReference>
<protein>
    <submittedName>
        <fullName evidence="1">Uncharacterized protein</fullName>
    </submittedName>
</protein>
<evidence type="ECO:0000313" key="2">
    <source>
        <dbReference type="Proteomes" id="UP001157006"/>
    </source>
</evidence>
<evidence type="ECO:0000313" key="1">
    <source>
        <dbReference type="EMBL" id="CAI8593269.1"/>
    </source>
</evidence>
<organism evidence="1 2">
    <name type="scientific">Vicia faba</name>
    <name type="common">Broad bean</name>
    <name type="synonym">Faba vulgaris</name>
    <dbReference type="NCBI Taxonomy" id="3906"/>
    <lineage>
        <taxon>Eukaryota</taxon>
        <taxon>Viridiplantae</taxon>
        <taxon>Streptophyta</taxon>
        <taxon>Embryophyta</taxon>
        <taxon>Tracheophyta</taxon>
        <taxon>Spermatophyta</taxon>
        <taxon>Magnoliopsida</taxon>
        <taxon>eudicotyledons</taxon>
        <taxon>Gunneridae</taxon>
        <taxon>Pentapetalae</taxon>
        <taxon>rosids</taxon>
        <taxon>fabids</taxon>
        <taxon>Fabales</taxon>
        <taxon>Fabaceae</taxon>
        <taxon>Papilionoideae</taxon>
        <taxon>50 kb inversion clade</taxon>
        <taxon>NPAAA clade</taxon>
        <taxon>Hologalegina</taxon>
        <taxon>IRL clade</taxon>
        <taxon>Fabeae</taxon>
        <taxon>Vicia</taxon>
    </lineage>
</organism>
<accession>A0AAV0Z7A4</accession>
<dbReference type="EMBL" id="OX451735">
    <property type="protein sequence ID" value="CAI8593269.1"/>
    <property type="molecule type" value="Genomic_DNA"/>
</dbReference>